<evidence type="ECO:0008006" key="3">
    <source>
        <dbReference type="Google" id="ProtNLM"/>
    </source>
</evidence>
<dbReference type="AlphaFoldDB" id="A0A0K2GZA3"/>
<organism evidence="1 2">
    <name type="scientific">Corynebacterium lactis RW2-5</name>
    <dbReference type="NCBI Taxonomy" id="1408189"/>
    <lineage>
        <taxon>Bacteria</taxon>
        <taxon>Bacillati</taxon>
        <taxon>Actinomycetota</taxon>
        <taxon>Actinomycetes</taxon>
        <taxon>Mycobacteriales</taxon>
        <taxon>Corynebacteriaceae</taxon>
        <taxon>Corynebacterium</taxon>
    </lineage>
</organism>
<dbReference type="OrthoDB" id="5242426at2"/>
<name>A0A0K2GZA3_9CORY</name>
<dbReference type="Proteomes" id="UP000058446">
    <property type="component" value="Chromosome"/>
</dbReference>
<proteinExistence type="predicted"/>
<protein>
    <recommendedName>
        <fullName evidence="3">Methionine synthase</fullName>
    </recommendedName>
</protein>
<dbReference type="RefSeq" id="WP_053411898.1">
    <property type="nucleotide sequence ID" value="NZ_CP006841.1"/>
</dbReference>
<keyword evidence="2" id="KW-1185">Reference proteome</keyword>
<dbReference type="SUPFAM" id="SSF51726">
    <property type="entry name" value="UROD/MetE-like"/>
    <property type="match status" value="1"/>
</dbReference>
<dbReference type="Gene3D" id="3.20.20.210">
    <property type="match status" value="1"/>
</dbReference>
<accession>A0A0K2GZA3</accession>
<reference evidence="1 2" key="1">
    <citation type="submission" date="2013-10" db="EMBL/GenBank/DDBJ databases">
        <title>Complete genome sequence of Corynebacterium lactis DSM 45799(T), isolated from raw cow milk.</title>
        <authorList>
            <person name="Ruckert C."/>
            <person name="Albersmeier A."/>
            <person name="Lipski A."/>
            <person name="Kalinowski J."/>
        </authorList>
    </citation>
    <scope>NUCLEOTIDE SEQUENCE [LARGE SCALE GENOMIC DNA]</scope>
    <source>
        <strain evidence="1 2">RW2-5</strain>
    </source>
</reference>
<dbReference type="EMBL" id="CP006841">
    <property type="protein sequence ID" value="ALA67119.1"/>
    <property type="molecule type" value="Genomic_DNA"/>
</dbReference>
<dbReference type="STRING" id="1408189.CLAC_04690"/>
<dbReference type="InterPro" id="IPR038071">
    <property type="entry name" value="UROD/MetE-like_sf"/>
</dbReference>
<dbReference type="PATRIC" id="fig|1408189.4.peg.938"/>
<sequence length="355" mass="37020">MSVPTQTSFLGLGPLPGTHPHEAAEMLIGESMEGRVHLPVLPARGLGSDLIGRTAALMADVDLDRGPRSWKVSDNPSRLSWLAQDFLDRDIDACEEVWGSTPACLRLVATGPWTMAASVEKASGALVASDFGAVRYFAQSLAAGLLEQAADARRRFGCDIEVLLSEPALGAVAQGAIEAPSTLMGNDGFLPAQGYREIAEILRQVTGPLLADGIHVTVALAGSDGIAAQALVESGASGFWLPRTQLRTTAQLDFAVAVLGSDMTLELGIVPVHADGREEHSGIPVATSSRELAEAAALLWDELGFSRLDIAGKLKLTPVGGFASSAADEAAAQLGAGRRAAELLRRAAGDLARDE</sequence>
<dbReference type="KEGG" id="clw:CLAC_04690"/>
<evidence type="ECO:0000313" key="1">
    <source>
        <dbReference type="EMBL" id="ALA67119.1"/>
    </source>
</evidence>
<evidence type="ECO:0000313" key="2">
    <source>
        <dbReference type="Proteomes" id="UP000058446"/>
    </source>
</evidence>
<gene>
    <name evidence="1" type="ORF">CLAC_04690</name>
</gene>